<dbReference type="Gene3D" id="2.40.50.1020">
    <property type="entry name" value="LytTr DNA-binding domain"/>
    <property type="match status" value="1"/>
</dbReference>
<dbReference type="Proteomes" id="UP000218113">
    <property type="component" value="Unassembled WGS sequence"/>
</dbReference>
<dbReference type="SMART" id="SM00850">
    <property type="entry name" value="LytTR"/>
    <property type="match status" value="1"/>
</dbReference>
<feature type="transmembrane region" description="Helical" evidence="1">
    <location>
        <begin position="383"/>
        <end position="407"/>
    </location>
</feature>
<feature type="transmembrane region" description="Helical" evidence="1">
    <location>
        <begin position="241"/>
        <end position="263"/>
    </location>
</feature>
<dbReference type="InterPro" id="IPR008979">
    <property type="entry name" value="Galactose-bd-like_sf"/>
</dbReference>
<reference evidence="4" key="1">
    <citation type="submission" date="2017-08" db="EMBL/GenBank/DDBJ databases">
        <title>A dynamic microbial community with high functional redundancy inhabits the cold, oxic subseafloor aquifer.</title>
        <authorList>
            <person name="Tully B.J."/>
            <person name="Wheat C.G."/>
            <person name="Glazer B.T."/>
            <person name="Huber J.A."/>
        </authorList>
    </citation>
    <scope>NUCLEOTIDE SEQUENCE [LARGE SCALE GENOMIC DNA]</scope>
</reference>
<keyword evidence="1" id="KW-1133">Transmembrane helix</keyword>
<dbReference type="AlphaFoldDB" id="A0A2A4T7V3"/>
<dbReference type="GO" id="GO:0003677">
    <property type="term" value="F:DNA binding"/>
    <property type="evidence" value="ECO:0007669"/>
    <property type="project" value="InterPro"/>
</dbReference>
<name>A0A2A4T7V3_9DELT</name>
<protein>
    <recommendedName>
        <fullName evidence="2">HTH LytTR-type domain-containing protein</fullName>
    </recommendedName>
</protein>
<dbReference type="Pfam" id="PF07695">
    <property type="entry name" value="7TMR-DISM_7TM"/>
    <property type="match status" value="1"/>
</dbReference>
<dbReference type="InterPro" id="IPR011623">
    <property type="entry name" value="7TMR_DISM_rcpt_extracell_dom1"/>
</dbReference>
<keyword evidence="1" id="KW-0812">Transmembrane</keyword>
<accession>A0A2A4T7V3</accession>
<feature type="transmembrane region" description="Helical" evidence="1">
    <location>
        <begin position="300"/>
        <end position="318"/>
    </location>
</feature>
<feature type="transmembrane region" description="Helical" evidence="1">
    <location>
        <begin position="21"/>
        <end position="43"/>
    </location>
</feature>
<dbReference type="EMBL" id="NVSR01000014">
    <property type="protein sequence ID" value="PCI29454.1"/>
    <property type="molecule type" value="Genomic_DNA"/>
</dbReference>
<keyword evidence="1" id="KW-0472">Membrane</keyword>
<gene>
    <name evidence="3" type="ORF">COB67_04145</name>
</gene>
<dbReference type="Gene3D" id="2.60.120.260">
    <property type="entry name" value="Galactose-binding domain-like"/>
    <property type="match status" value="1"/>
</dbReference>
<proteinExistence type="predicted"/>
<organism evidence="3 4">
    <name type="scientific">SAR324 cluster bacterium</name>
    <dbReference type="NCBI Taxonomy" id="2024889"/>
    <lineage>
        <taxon>Bacteria</taxon>
        <taxon>Deltaproteobacteria</taxon>
        <taxon>SAR324 cluster</taxon>
    </lineage>
</organism>
<comment type="caution">
    <text evidence="3">The sequence shown here is derived from an EMBL/GenBank/DDBJ whole genome shotgun (WGS) entry which is preliminary data.</text>
</comment>
<feature type="transmembrane region" description="Helical" evidence="1">
    <location>
        <begin position="269"/>
        <end position="288"/>
    </location>
</feature>
<feature type="domain" description="HTH LytTR-type" evidence="2">
    <location>
        <begin position="445"/>
        <end position="542"/>
    </location>
</feature>
<dbReference type="SUPFAM" id="SSF49785">
    <property type="entry name" value="Galactose-binding domain-like"/>
    <property type="match status" value="1"/>
</dbReference>
<sequence length="547" mass="62245">MILFFNKNKYNKLANQPTTRILLILFLMFTSAIYLMGMSSGVIREAKKGIVSLSIEDLKSTAQITGQWKFIFHKDQEASVLGYLNVPGSWKGKKFQGDILEGTGYAEYRLKINLPANPPANLAIKLNRIESAYRLIVNGEDLGGNGRVGRSLSKSLPERRTRSFSFQMRSEQEIDIRILVSNFRHPKGGMTQPLWIGTSRSINDKAIPIIEVLAVGVLLANSVLLLFLFVLKKERGLLHSFIFFLLISLYILCAGENLLLALVSMEWSLYQMILHLTVSLVSWSYSGFLRYFYSAYVSNTIYTIIKVAVSLYVVVVLFSEPLIYINLLWYVHIILIFAVGFWLYILIKAMINKEPGALAHFVGIWILAIAEITEILYLQEQLIPLNLVPLGLLFWGFTNLLVIALGYSKETKRAEVAELSVESSSSKITEIKERLNTYQVNPELGQIRQFKDISYIFGNTWSCTLFSISKGKSIEFRELKIKNILESGEFPELIQCSRNHLVHIEAIRKVISRERKSYLVLVTGEKLPLGNTYSQRIEEIVEMKPIV</sequence>
<feature type="transmembrane region" description="Helical" evidence="1">
    <location>
        <begin position="206"/>
        <end position="229"/>
    </location>
</feature>
<feature type="transmembrane region" description="Helical" evidence="1">
    <location>
        <begin position="357"/>
        <end position="377"/>
    </location>
</feature>
<evidence type="ECO:0000256" key="1">
    <source>
        <dbReference type="SAM" id="Phobius"/>
    </source>
</evidence>
<dbReference type="InterPro" id="IPR007492">
    <property type="entry name" value="LytTR_DNA-bd_dom"/>
</dbReference>
<evidence type="ECO:0000313" key="3">
    <source>
        <dbReference type="EMBL" id="PCI29454.1"/>
    </source>
</evidence>
<evidence type="ECO:0000259" key="2">
    <source>
        <dbReference type="SMART" id="SM00850"/>
    </source>
</evidence>
<feature type="transmembrane region" description="Helical" evidence="1">
    <location>
        <begin position="324"/>
        <end position="345"/>
    </location>
</feature>
<evidence type="ECO:0000313" key="4">
    <source>
        <dbReference type="Proteomes" id="UP000218113"/>
    </source>
</evidence>
<dbReference type="Pfam" id="PF04397">
    <property type="entry name" value="LytTR"/>
    <property type="match status" value="1"/>
</dbReference>